<protein>
    <submittedName>
        <fullName evidence="1">Uncharacterized protein</fullName>
    </submittedName>
</protein>
<feature type="non-terminal residue" evidence="1">
    <location>
        <position position="65"/>
    </location>
</feature>
<proteinExistence type="predicted"/>
<gene>
    <name evidence="1" type="ORF">S03H2_38378</name>
</gene>
<comment type="caution">
    <text evidence="1">The sequence shown here is derived from an EMBL/GenBank/DDBJ whole genome shotgun (WGS) entry which is preliminary data.</text>
</comment>
<sequence length="65" mass="7787">MVREKQSMSYFYTESDIVTYQNNLIIYMWDRKETTIPEKQTTRKPKSLDIAKITTFSSTVKLCER</sequence>
<name>X1IDS6_9ZZZZ</name>
<dbReference type="EMBL" id="BARU01023662">
    <property type="protein sequence ID" value="GAH55738.1"/>
    <property type="molecule type" value="Genomic_DNA"/>
</dbReference>
<reference evidence="1" key="1">
    <citation type="journal article" date="2014" name="Front. Microbiol.">
        <title>High frequency of phylogenetically diverse reductive dehalogenase-homologous genes in deep subseafloor sedimentary metagenomes.</title>
        <authorList>
            <person name="Kawai M."/>
            <person name="Futagami T."/>
            <person name="Toyoda A."/>
            <person name="Takaki Y."/>
            <person name="Nishi S."/>
            <person name="Hori S."/>
            <person name="Arai W."/>
            <person name="Tsubouchi T."/>
            <person name="Morono Y."/>
            <person name="Uchiyama I."/>
            <person name="Ito T."/>
            <person name="Fujiyama A."/>
            <person name="Inagaki F."/>
            <person name="Takami H."/>
        </authorList>
    </citation>
    <scope>NUCLEOTIDE SEQUENCE</scope>
    <source>
        <strain evidence="1">Expedition CK06-06</strain>
    </source>
</reference>
<accession>X1IDS6</accession>
<dbReference type="AlphaFoldDB" id="X1IDS6"/>
<evidence type="ECO:0000313" key="1">
    <source>
        <dbReference type="EMBL" id="GAH55738.1"/>
    </source>
</evidence>
<organism evidence="1">
    <name type="scientific">marine sediment metagenome</name>
    <dbReference type="NCBI Taxonomy" id="412755"/>
    <lineage>
        <taxon>unclassified sequences</taxon>
        <taxon>metagenomes</taxon>
        <taxon>ecological metagenomes</taxon>
    </lineage>
</organism>